<evidence type="ECO:0000313" key="1">
    <source>
        <dbReference type="EMBL" id="KAF2636954.1"/>
    </source>
</evidence>
<dbReference type="EMBL" id="MU006796">
    <property type="protein sequence ID" value="KAF2636954.1"/>
    <property type="molecule type" value="Genomic_DNA"/>
</dbReference>
<keyword evidence="2" id="KW-1185">Reference proteome</keyword>
<sequence length="88" mass="9777">MNRKLLFVAHGGLQETHEPISDVSWLRARFGLPNRGCVPGHELLTGQTGKSCICEYPYGHLTTCQLRHEGSMLFPGRRKGAGSIWINS</sequence>
<gene>
    <name evidence="1" type="ORF">P280DRAFT_145059</name>
</gene>
<reference evidence="1" key="1">
    <citation type="journal article" date="2020" name="Stud. Mycol.">
        <title>101 Dothideomycetes genomes: a test case for predicting lifestyles and emergence of pathogens.</title>
        <authorList>
            <person name="Haridas S."/>
            <person name="Albert R."/>
            <person name="Binder M."/>
            <person name="Bloem J."/>
            <person name="Labutti K."/>
            <person name="Salamov A."/>
            <person name="Andreopoulos B."/>
            <person name="Baker S."/>
            <person name="Barry K."/>
            <person name="Bills G."/>
            <person name="Bluhm B."/>
            <person name="Cannon C."/>
            <person name="Castanera R."/>
            <person name="Culley D."/>
            <person name="Daum C."/>
            <person name="Ezra D."/>
            <person name="Gonzalez J."/>
            <person name="Henrissat B."/>
            <person name="Kuo A."/>
            <person name="Liang C."/>
            <person name="Lipzen A."/>
            <person name="Lutzoni F."/>
            <person name="Magnuson J."/>
            <person name="Mondo S."/>
            <person name="Nolan M."/>
            <person name="Ohm R."/>
            <person name="Pangilinan J."/>
            <person name="Park H.-J."/>
            <person name="Ramirez L."/>
            <person name="Alfaro M."/>
            <person name="Sun H."/>
            <person name="Tritt A."/>
            <person name="Yoshinaga Y."/>
            <person name="Zwiers L.-H."/>
            <person name="Turgeon B."/>
            <person name="Goodwin S."/>
            <person name="Spatafora J."/>
            <person name="Crous P."/>
            <person name="Grigoriev I."/>
        </authorList>
    </citation>
    <scope>NUCLEOTIDE SEQUENCE</scope>
    <source>
        <strain evidence="1">CBS 473.64</strain>
    </source>
</reference>
<organism evidence="1 2">
    <name type="scientific">Massarina eburnea CBS 473.64</name>
    <dbReference type="NCBI Taxonomy" id="1395130"/>
    <lineage>
        <taxon>Eukaryota</taxon>
        <taxon>Fungi</taxon>
        <taxon>Dikarya</taxon>
        <taxon>Ascomycota</taxon>
        <taxon>Pezizomycotina</taxon>
        <taxon>Dothideomycetes</taxon>
        <taxon>Pleosporomycetidae</taxon>
        <taxon>Pleosporales</taxon>
        <taxon>Massarineae</taxon>
        <taxon>Massarinaceae</taxon>
        <taxon>Massarina</taxon>
    </lineage>
</organism>
<protein>
    <submittedName>
        <fullName evidence="1">Uncharacterized protein</fullName>
    </submittedName>
</protein>
<dbReference type="Proteomes" id="UP000799753">
    <property type="component" value="Unassembled WGS sequence"/>
</dbReference>
<name>A0A6A6RSE7_9PLEO</name>
<proteinExistence type="predicted"/>
<evidence type="ECO:0000313" key="2">
    <source>
        <dbReference type="Proteomes" id="UP000799753"/>
    </source>
</evidence>
<accession>A0A6A6RSE7</accession>
<dbReference type="AlphaFoldDB" id="A0A6A6RSE7"/>